<dbReference type="PANTHER" id="PTHR43133">
    <property type="entry name" value="RNA POLYMERASE ECF-TYPE SIGMA FACTO"/>
    <property type="match status" value="1"/>
</dbReference>
<accession>U5L779</accession>
<gene>
    <name evidence="7" type="ORF">N288_03365</name>
</gene>
<dbReference type="Pfam" id="PF04542">
    <property type="entry name" value="Sigma70_r2"/>
    <property type="match status" value="1"/>
</dbReference>
<dbReference type="GO" id="GO:0006352">
    <property type="term" value="P:DNA-templated transcription initiation"/>
    <property type="evidence" value="ECO:0007669"/>
    <property type="project" value="InterPro"/>
</dbReference>
<keyword evidence="3" id="KW-0731">Sigma factor</keyword>
<name>U5L779_9BACI</name>
<protein>
    <recommendedName>
        <fullName evidence="9">RNA polymerase sigma factor</fullName>
    </recommendedName>
</protein>
<dbReference type="Proteomes" id="UP000017805">
    <property type="component" value="Chromosome"/>
</dbReference>
<dbReference type="NCBIfam" id="TIGR02937">
    <property type="entry name" value="sigma70-ECF"/>
    <property type="match status" value="1"/>
</dbReference>
<dbReference type="CDD" id="cd06171">
    <property type="entry name" value="Sigma70_r4"/>
    <property type="match status" value="1"/>
</dbReference>
<dbReference type="SUPFAM" id="SSF88659">
    <property type="entry name" value="Sigma3 and sigma4 domains of RNA polymerase sigma factors"/>
    <property type="match status" value="1"/>
</dbReference>
<sequence>MKTQMGKGEESMLPQYHENTNGHSRFDQLIKENGLFIYKYIYSLIRHKEQAEDLYQEVLISAFLAFPAFKEEAKFRSWLYRIAINKCRDFWRKEKKEKRFWEEEAYKYPMEAEKSPEPEEEFLHKSEREEMVETISSLPDMYRDPLLLFYYHNRTLMEISAEVDAPMSTVKTRMKRGKERLKARLGSE</sequence>
<reference evidence="7 8" key="1">
    <citation type="submission" date="2013-07" db="EMBL/GenBank/DDBJ databases">
        <title>Complete genome sequence of Bacillus infantis NRRL B-14911 that has potential to induce cardiac disease by antigenic mimicry.</title>
        <authorList>
            <person name="Massilamany C."/>
            <person name="Smith T.P.L."/>
            <person name="Loy J.D."/>
            <person name="Barletta R."/>
            <person name="Reddy J."/>
        </authorList>
    </citation>
    <scope>NUCLEOTIDE SEQUENCE [LARGE SCALE GENOMIC DNA]</scope>
    <source>
        <strain evidence="7 8">NRRL B-14911</strain>
    </source>
</reference>
<dbReference type="PANTHER" id="PTHR43133:SF51">
    <property type="entry name" value="RNA POLYMERASE SIGMA FACTOR"/>
    <property type="match status" value="1"/>
</dbReference>
<organism evidence="7 8">
    <name type="scientific">Bacillus infantis NRRL B-14911</name>
    <dbReference type="NCBI Taxonomy" id="1367477"/>
    <lineage>
        <taxon>Bacteria</taxon>
        <taxon>Bacillati</taxon>
        <taxon>Bacillota</taxon>
        <taxon>Bacilli</taxon>
        <taxon>Bacillales</taxon>
        <taxon>Bacillaceae</taxon>
        <taxon>Bacillus</taxon>
    </lineage>
</organism>
<dbReference type="GO" id="GO:0003677">
    <property type="term" value="F:DNA binding"/>
    <property type="evidence" value="ECO:0007669"/>
    <property type="project" value="InterPro"/>
</dbReference>
<evidence type="ECO:0000313" key="7">
    <source>
        <dbReference type="EMBL" id="AGX02636.1"/>
    </source>
</evidence>
<dbReference type="SUPFAM" id="SSF88946">
    <property type="entry name" value="Sigma2 domain of RNA polymerase sigma factors"/>
    <property type="match status" value="1"/>
</dbReference>
<dbReference type="InterPro" id="IPR014284">
    <property type="entry name" value="RNA_pol_sigma-70_dom"/>
</dbReference>
<dbReference type="HOGENOM" id="CLU_047691_3_1_9"/>
<evidence type="ECO:0000259" key="5">
    <source>
        <dbReference type="Pfam" id="PF04542"/>
    </source>
</evidence>
<evidence type="ECO:0000313" key="8">
    <source>
        <dbReference type="Proteomes" id="UP000017805"/>
    </source>
</evidence>
<evidence type="ECO:0000256" key="3">
    <source>
        <dbReference type="ARBA" id="ARBA00023082"/>
    </source>
</evidence>
<dbReference type="Gene3D" id="1.10.10.10">
    <property type="entry name" value="Winged helix-like DNA-binding domain superfamily/Winged helix DNA-binding domain"/>
    <property type="match status" value="1"/>
</dbReference>
<dbReference type="PATRIC" id="fig|1367477.3.peg.617"/>
<evidence type="ECO:0000256" key="4">
    <source>
        <dbReference type="ARBA" id="ARBA00023163"/>
    </source>
</evidence>
<evidence type="ECO:0000259" key="6">
    <source>
        <dbReference type="Pfam" id="PF08281"/>
    </source>
</evidence>
<keyword evidence="8" id="KW-1185">Reference proteome</keyword>
<dbReference type="InterPro" id="IPR039425">
    <property type="entry name" value="RNA_pol_sigma-70-like"/>
</dbReference>
<keyword evidence="2" id="KW-0805">Transcription regulation</keyword>
<dbReference type="EMBL" id="CP006643">
    <property type="protein sequence ID" value="AGX02636.1"/>
    <property type="molecule type" value="Genomic_DNA"/>
</dbReference>
<evidence type="ECO:0008006" key="9">
    <source>
        <dbReference type="Google" id="ProtNLM"/>
    </source>
</evidence>
<evidence type="ECO:0000256" key="1">
    <source>
        <dbReference type="ARBA" id="ARBA00010641"/>
    </source>
</evidence>
<dbReference type="KEGG" id="bif:N288_03365"/>
<dbReference type="InterPro" id="IPR013325">
    <property type="entry name" value="RNA_pol_sigma_r2"/>
</dbReference>
<feature type="domain" description="RNA polymerase sigma-70 region 2" evidence="5">
    <location>
        <begin position="29"/>
        <end position="96"/>
    </location>
</feature>
<dbReference type="InterPro" id="IPR007627">
    <property type="entry name" value="RNA_pol_sigma70_r2"/>
</dbReference>
<evidence type="ECO:0000256" key="2">
    <source>
        <dbReference type="ARBA" id="ARBA00023015"/>
    </source>
</evidence>
<dbReference type="InterPro" id="IPR036388">
    <property type="entry name" value="WH-like_DNA-bd_sf"/>
</dbReference>
<dbReference type="Pfam" id="PF08281">
    <property type="entry name" value="Sigma70_r4_2"/>
    <property type="match status" value="1"/>
</dbReference>
<dbReference type="STRING" id="1367477.N288_03365"/>
<proteinExistence type="inferred from homology"/>
<dbReference type="Gene3D" id="1.10.1740.10">
    <property type="match status" value="1"/>
</dbReference>
<dbReference type="InterPro" id="IPR013324">
    <property type="entry name" value="RNA_pol_sigma_r3/r4-like"/>
</dbReference>
<dbReference type="GO" id="GO:0016987">
    <property type="term" value="F:sigma factor activity"/>
    <property type="evidence" value="ECO:0007669"/>
    <property type="project" value="UniProtKB-KW"/>
</dbReference>
<dbReference type="AlphaFoldDB" id="U5L779"/>
<comment type="similarity">
    <text evidence="1">Belongs to the sigma-70 factor family. ECF subfamily.</text>
</comment>
<dbReference type="InterPro" id="IPR013249">
    <property type="entry name" value="RNA_pol_sigma70_r4_t2"/>
</dbReference>
<keyword evidence="4" id="KW-0804">Transcription</keyword>
<feature type="domain" description="RNA polymerase sigma factor 70 region 4 type 2" evidence="6">
    <location>
        <begin position="129"/>
        <end position="181"/>
    </location>
</feature>